<dbReference type="AlphaFoldDB" id="A0A0A9F0F7"/>
<feature type="region of interest" description="Disordered" evidence="1">
    <location>
        <begin position="48"/>
        <end position="92"/>
    </location>
</feature>
<reference evidence="2" key="1">
    <citation type="submission" date="2014-09" db="EMBL/GenBank/DDBJ databases">
        <authorList>
            <person name="Magalhaes I.L.F."/>
            <person name="Oliveira U."/>
            <person name="Santos F.R."/>
            <person name="Vidigal T.H.D.A."/>
            <person name="Brescovit A.D."/>
            <person name="Santos A.J."/>
        </authorList>
    </citation>
    <scope>NUCLEOTIDE SEQUENCE</scope>
    <source>
        <tissue evidence="2">Shoot tissue taken approximately 20 cm above the soil surface</tissue>
    </source>
</reference>
<name>A0A0A9F0F7_ARUDO</name>
<accession>A0A0A9F0F7</accession>
<evidence type="ECO:0000313" key="2">
    <source>
        <dbReference type="EMBL" id="JAE04689.1"/>
    </source>
</evidence>
<proteinExistence type="predicted"/>
<evidence type="ECO:0000256" key="1">
    <source>
        <dbReference type="SAM" id="MobiDB-lite"/>
    </source>
</evidence>
<organism evidence="2">
    <name type="scientific">Arundo donax</name>
    <name type="common">Giant reed</name>
    <name type="synonym">Donax arundinaceus</name>
    <dbReference type="NCBI Taxonomy" id="35708"/>
    <lineage>
        <taxon>Eukaryota</taxon>
        <taxon>Viridiplantae</taxon>
        <taxon>Streptophyta</taxon>
        <taxon>Embryophyta</taxon>
        <taxon>Tracheophyta</taxon>
        <taxon>Spermatophyta</taxon>
        <taxon>Magnoliopsida</taxon>
        <taxon>Liliopsida</taxon>
        <taxon>Poales</taxon>
        <taxon>Poaceae</taxon>
        <taxon>PACMAD clade</taxon>
        <taxon>Arundinoideae</taxon>
        <taxon>Arundineae</taxon>
        <taxon>Arundo</taxon>
    </lineage>
</organism>
<protein>
    <submittedName>
        <fullName evidence="2">Uncharacterized protein</fullName>
    </submittedName>
</protein>
<reference evidence="2" key="2">
    <citation type="journal article" date="2015" name="Data Brief">
        <title>Shoot transcriptome of the giant reed, Arundo donax.</title>
        <authorList>
            <person name="Barrero R.A."/>
            <person name="Guerrero F.D."/>
            <person name="Moolhuijzen P."/>
            <person name="Goolsby J.A."/>
            <person name="Tidwell J."/>
            <person name="Bellgard S.E."/>
            <person name="Bellgard M.I."/>
        </authorList>
    </citation>
    <scope>NUCLEOTIDE SEQUENCE</scope>
    <source>
        <tissue evidence="2">Shoot tissue taken approximately 20 cm above the soil surface</tissue>
    </source>
</reference>
<feature type="compositionally biased region" description="Polar residues" evidence="1">
    <location>
        <begin position="75"/>
        <end position="86"/>
    </location>
</feature>
<dbReference type="EMBL" id="GBRH01193207">
    <property type="protein sequence ID" value="JAE04689.1"/>
    <property type="molecule type" value="Transcribed_RNA"/>
</dbReference>
<sequence length="92" mass="9857">MTVCTALLPYHFISIPVHAKDLTNPWNEASETTRRDISVATLFPSCAQIHSKEPPGGAPKGYPFQARNSPKRSSNRLSNCPLNSSTSGGGMG</sequence>